<name>A0A9P1CK68_9DINO</name>
<evidence type="ECO:0000313" key="4">
    <source>
        <dbReference type="EMBL" id="CAL4780402.1"/>
    </source>
</evidence>
<evidence type="ECO:0000313" key="3">
    <source>
        <dbReference type="EMBL" id="CAL1146465.1"/>
    </source>
</evidence>
<evidence type="ECO:0000313" key="5">
    <source>
        <dbReference type="Proteomes" id="UP001152797"/>
    </source>
</evidence>
<organism evidence="2">
    <name type="scientific">Cladocopium goreaui</name>
    <dbReference type="NCBI Taxonomy" id="2562237"/>
    <lineage>
        <taxon>Eukaryota</taxon>
        <taxon>Sar</taxon>
        <taxon>Alveolata</taxon>
        <taxon>Dinophyceae</taxon>
        <taxon>Suessiales</taxon>
        <taxon>Symbiodiniaceae</taxon>
        <taxon>Cladocopium</taxon>
    </lineage>
</organism>
<comment type="caution">
    <text evidence="2">The sequence shown here is derived from an EMBL/GenBank/DDBJ whole genome shotgun (WGS) entry which is preliminary data.</text>
</comment>
<gene>
    <name evidence="2" type="ORF">C1SCF055_LOCUS19870</name>
</gene>
<reference evidence="3" key="2">
    <citation type="submission" date="2024-04" db="EMBL/GenBank/DDBJ databases">
        <authorList>
            <person name="Chen Y."/>
            <person name="Shah S."/>
            <person name="Dougan E. K."/>
            <person name="Thang M."/>
            <person name="Chan C."/>
        </authorList>
    </citation>
    <scope>NUCLEOTIDE SEQUENCE [LARGE SCALE GENOMIC DNA]</scope>
</reference>
<dbReference type="EMBL" id="CAMXCT020001790">
    <property type="protein sequence ID" value="CAL1146465.1"/>
    <property type="molecule type" value="Genomic_DNA"/>
</dbReference>
<dbReference type="Proteomes" id="UP001152797">
    <property type="component" value="Unassembled WGS sequence"/>
</dbReference>
<evidence type="ECO:0000256" key="1">
    <source>
        <dbReference type="SAM" id="MobiDB-lite"/>
    </source>
</evidence>
<proteinExistence type="predicted"/>
<sequence length="192" mass="21525">MASSAAKMTPEEIKDLVRSLEAMGQMDAVLIEAQMGRQQVIEGMSDSSKRRLSSTDSEPEEFEYISGEQDMPARLSKKQQPIAPKATGGTGILVPKHVDLPENVESLADWGKTICELPKFARRELSYEDMIKESKHNEGMKEYLDWIYNTGIKSAKADDLRSYLAAVDWKTKKDSQATGITYPGTTMVRRMK</sequence>
<dbReference type="EMBL" id="CAMXCT030001790">
    <property type="protein sequence ID" value="CAL4780402.1"/>
    <property type="molecule type" value="Genomic_DNA"/>
</dbReference>
<dbReference type="EMBL" id="CAMXCT010001790">
    <property type="protein sequence ID" value="CAI3993090.1"/>
    <property type="molecule type" value="Genomic_DNA"/>
</dbReference>
<accession>A0A9P1CK68</accession>
<keyword evidence="5" id="KW-1185">Reference proteome</keyword>
<evidence type="ECO:0000313" key="2">
    <source>
        <dbReference type="EMBL" id="CAI3993090.1"/>
    </source>
</evidence>
<protein>
    <submittedName>
        <fullName evidence="4">Copia protein</fullName>
    </submittedName>
</protein>
<dbReference type="AlphaFoldDB" id="A0A9P1CK68"/>
<feature type="region of interest" description="Disordered" evidence="1">
    <location>
        <begin position="40"/>
        <end position="69"/>
    </location>
</feature>
<reference evidence="2" key="1">
    <citation type="submission" date="2022-10" db="EMBL/GenBank/DDBJ databases">
        <authorList>
            <person name="Chen Y."/>
            <person name="Dougan E. K."/>
            <person name="Chan C."/>
            <person name="Rhodes N."/>
            <person name="Thang M."/>
        </authorList>
    </citation>
    <scope>NUCLEOTIDE SEQUENCE</scope>
</reference>